<sequence>MILPPPVSLVATGIRGFCGSEPLVLMTAAEPPSVAPSLALGEVSAGSSDEHPASTSDALSAAATPPKMTLFFFTIPPCAPLEWRDWIRRSGSRNDAQAPHGRPREVEPE</sequence>
<keyword evidence="3" id="KW-1185">Reference proteome</keyword>
<accession>A0ABQ6IBV3</accession>
<gene>
    <name evidence="2" type="ORF">GCM10025876_11300</name>
</gene>
<dbReference type="EMBL" id="BSUN01000001">
    <property type="protein sequence ID" value="GMA34926.1"/>
    <property type="molecule type" value="Genomic_DNA"/>
</dbReference>
<reference evidence="3" key="1">
    <citation type="journal article" date="2019" name="Int. J. Syst. Evol. Microbiol.">
        <title>The Global Catalogue of Microorganisms (GCM) 10K type strain sequencing project: providing services to taxonomists for standard genome sequencing and annotation.</title>
        <authorList>
            <consortium name="The Broad Institute Genomics Platform"/>
            <consortium name="The Broad Institute Genome Sequencing Center for Infectious Disease"/>
            <person name="Wu L."/>
            <person name="Ma J."/>
        </authorList>
    </citation>
    <scope>NUCLEOTIDE SEQUENCE [LARGE SCALE GENOMIC DNA]</scope>
    <source>
        <strain evidence="3">NBRC 112299</strain>
    </source>
</reference>
<evidence type="ECO:0000256" key="1">
    <source>
        <dbReference type="SAM" id="MobiDB-lite"/>
    </source>
</evidence>
<evidence type="ECO:0000313" key="2">
    <source>
        <dbReference type="EMBL" id="GMA34926.1"/>
    </source>
</evidence>
<organism evidence="2 3">
    <name type="scientific">Demequina litorisediminis</name>
    <dbReference type="NCBI Taxonomy" id="1849022"/>
    <lineage>
        <taxon>Bacteria</taxon>
        <taxon>Bacillati</taxon>
        <taxon>Actinomycetota</taxon>
        <taxon>Actinomycetes</taxon>
        <taxon>Micrococcales</taxon>
        <taxon>Demequinaceae</taxon>
        <taxon>Demequina</taxon>
    </lineage>
</organism>
<evidence type="ECO:0008006" key="4">
    <source>
        <dbReference type="Google" id="ProtNLM"/>
    </source>
</evidence>
<dbReference type="Proteomes" id="UP001157125">
    <property type="component" value="Unassembled WGS sequence"/>
</dbReference>
<evidence type="ECO:0000313" key="3">
    <source>
        <dbReference type="Proteomes" id="UP001157125"/>
    </source>
</evidence>
<comment type="caution">
    <text evidence="2">The sequence shown here is derived from an EMBL/GenBank/DDBJ whole genome shotgun (WGS) entry which is preliminary data.</text>
</comment>
<protein>
    <recommendedName>
        <fullName evidence="4">Secreted protein</fullName>
    </recommendedName>
</protein>
<proteinExistence type="predicted"/>
<feature type="region of interest" description="Disordered" evidence="1">
    <location>
        <begin position="40"/>
        <end position="60"/>
    </location>
</feature>
<name>A0ABQ6IBV3_9MICO</name>